<dbReference type="AlphaFoldDB" id="A0A7C8YUU0"/>
<dbReference type="GO" id="GO:0016567">
    <property type="term" value="P:protein ubiquitination"/>
    <property type="evidence" value="ECO:0007669"/>
    <property type="project" value="InterPro"/>
</dbReference>
<evidence type="ECO:0008006" key="2">
    <source>
        <dbReference type="Google" id="ProtNLM"/>
    </source>
</evidence>
<organism evidence="1">
    <name type="scientific">Opuntia streptacantha</name>
    <name type="common">Prickly pear cactus</name>
    <name type="synonym">Opuntia cardona</name>
    <dbReference type="NCBI Taxonomy" id="393608"/>
    <lineage>
        <taxon>Eukaryota</taxon>
        <taxon>Viridiplantae</taxon>
        <taxon>Streptophyta</taxon>
        <taxon>Embryophyta</taxon>
        <taxon>Tracheophyta</taxon>
        <taxon>Spermatophyta</taxon>
        <taxon>Magnoliopsida</taxon>
        <taxon>eudicotyledons</taxon>
        <taxon>Gunneridae</taxon>
        <taxon>Pentapetalae</taxon>
        <taxon>Caryophyllales</taxon>
        <taxon>Cactineae</taxon>
        <taxon>Cactaceae</taxon>
        <taxon>Opuntioideae</taxon>
        <taxon>Opuntia</taxon>
    </lineage>
</organism>
<reference evidence="1" key="2">
    <citation type="submission" date="2020-07" db="EMBL/GenBank/DDBJ databases">
        <authorList>
            <person name="Vera ALvarez R."/>
            <person name="Arias-Moreno D.M."/>
            <person name="Jimenez-Jacinto V."/>
            <person name="Jimenez-Bremont J.F."/>
            <person name="Swaminathan K."/>
            <person name="Moose S.P."/>
            <person name="Guerrero-Gonzalez M.L."/>
            <person name="Marino-Ramirez L."/>
            <person name="Landsman D."/>
            <person name="Rodriguez-Kessler M."/>
            <person name="Delgado-Sanchez P."/>
        </authorList>
    </citation>
    <scope>NUCLEOTIDE SEQUENCE</scope>
    <source>
        <tissue evidence="1">Cladode</tissue>
    </source>
</reference>
<accession>A0A7C8YUU0</accession>
<protein>
    <recommendedName>
        <fullName evidence="2">Cleavage/polyadenylation specificity factor A subunit N-terminal domain-containing protein</fullName>
    </recommendedName>
</protein>
<evidence type="ECO:0000313" key="1">
    <source>
        <dbReference type="EMBL" id="MBA4627179.1"/>
    </source>
</evidence>
<sequence length="236" mass="25604">MIYRLLLGHAHGTSTVHILSMLDYRALELRSGLTSNPVHTIYPLSDDSTVHSGSKRLLTASSIGLCHWNISDAHDQPILVAGTGNQGVCISLAYCPNSDNIVATFRPKVDVPDETVISQLSQAPFLNMGHHVQGSHVLVKRLGSIYQTLGSTSANVPGIRLPKSTIVELDDSNSAFACGDEATSNLVLQGLPSLTFTQSLQSYHPIRDVRYAASQKPGVICCLGQDRMQFFSQKYL</sequence>
<dbReference type="PANTHER" id="PTHR16047:SF13">
    <property type="entry name" value="E3 UBIQUITIN-PROTEIN LIGASE RFWD3"/>
    <property type="match status" value="1"/>
</dbReference>
<dbReference type="EMBL" id="GISG01060666">
    <property type="protein sequence ID" value="MBA4627179.1"/>
    <property type="molecule type" value="Transcribed_RNA"/>
</dbReference>
<name>A0A7C8YUU0_OPUST</name>
<proteinExistence type="predicted"/>
<dbReference type="PANTHER" id="PTHR16047">
    <property type="entry name" value="RFWD3 PROTEIN"/>
    <property type="match status" value="1"/>
</dbReference>
<dbReference type="GO" id="GO:0004842">
    <property type="term" value="F:ubiquitin-protein transferase activity"/>
    <property type="evidence" value="ECO:0007669"/>
    <property type="project" value="InterPro"/>
</dbReference>
<dbReference type="GO" id="GO:0036297">
    <property type="term" value="P:interstrand cross-link repair"/>
    <property type="evidence" value="ECO:0007669"/>
    <property type="project" value="InterPro"/>
</dbReference>
<dbReference type="InterPro" id="IPR037381">
    <property type="entry name" value="RFWD3"/>
</dbReference>
<reference evidence="1" key="1">
    <citation type="journal article" date="2013" name="J. Plant Res.">
        <title>Effect of fungi and light on seed germination of three Opuntia species from semiarid lands of central Mexico.</title>
        <authorList>
            <person name="Delgado-Sanchez P."/>
            <person name="Jimenez-Bremont J.F."/>
            <person name="Guerrero-Gonzalez Mde L."/>
            <person name="Flores J."/>
        </authorList>
    </citation>
    <scope>NUCLEOTIDE SEQUENCE</scope>
    <source>
        <tissue evidence="1">Cladode</tissue>
    </source>
</reference>
<dbReference type="GO" id="GO:0005634">
    <property type="term" value="C:nucleus"/>
    <property type="evidence" value="ECO:0007669"/>
    <property type="project" value="InterPro"/>
</dbReference>